<dbReference type="EMBL" id="JBHLWH010000001">
    <property type="protein sequence ID" value="MFC0246925.1"/>
    <property type="molecule type" value="Genomic_DNA"/>
</dbReference>
<dbReference type="Proteomes" id="UP001589766">
    <property type="component" value="Unassembled WGS sequence"/>
</dbReference>
<reference evidence="1 2" key="1">
    <citation type="submission" date="2024-09" db="EMBL/GenBank/DDBJ databases">
        <authorList>
            <person name="Sun Q."/>
            <person name="Mori K."/>
        </authorList>
    </citation>
    <scope>NUCLEOTIDE SEQUENCE [LARGE SCALE GENOMIC DNA]</scope>
    <source>
        <strain evidence="1 2">CCM 7609</strain>
    </source>
</reference>
<evidence type="ECO:0000313" key="1">
    <source>
        <dbReference type="EMBL" id="MFC0246925.1"/>
    </source>
</evidence>
<dbReference type="RefSeq" id="WP_378039720.1">
    <property type="nucleotide sequence ID" value="NZ_JBHLWH010000001.1"/>
</dbReference>
<comment type="caution">
    <text evidence="1">The sequence shown here is derived from an EMBL/GenBank/DDBJ whole genome shotgun (WGS) entry which is preliminary data.</text>
</comment>
<gene>
    <name evidence="1" type="ORF">ACFFIO_00200</name>
</gene>
<evidence type="ECO:0000313" key="2">
    <source>
        <dbReference type="Proteomes" id="UP001589766"/>
    </source>
</evidence>
<accession>A0ABV6F085</accession>
<organism evidence="1 2">
    <name type="scientific">Citricoccus parietis</name>
    <dbReference type="NCBI Taxonomy" id="592307"/>
    <lineage>
        <taxon>Bacteria</taxon>
        <taxon>Bacillati</taxon>
        <taxon>Actinomycetota</taxon>
        <taxon>Actinomycetes</taxon>
        <taxon>Micrococcales</taxon>
        <taxon>Micrococcaceae</taxon>
        <taxon>Citricoccus</taxon>
    </lineage>
</organism>
<keyword evidence="2" id="KW-1185">Reference proteome</keyword>
<name>A0ABV6F085_9MICC</name>
<proteinExistence type="predicted"/>
<sequence length="46" mass="4859">MEAIDEINTAIKYRPKHSFETATDDAGGPVTPAKCVTEHRAASAAS</sequence>
<protein>
    <submittedName>
        <fullName evidence="1">Uncharacterized protein</fullName>
    </submittedName>
</protein>